<dbReference type="HOGENOM" id="CLU_037158_1_0_1"/>
<dbReference type="Pfam" id="PF06456">
    <property type="entry name" value="Arfaptin"/>
    <property type="match status" value="1"/>
</dbReference>
<dbReference type="PROSITE" id="PS50870">
    <property type="entry name" value="AH"/>
    <property type="match status" value="1"/>
</dbReference>
<name>B3RR81_TRIAD</name>
<dbReference type="PANTHER" id="PTHR10164:SF4">
    <property type="entry name" value="GH23156P"/>
    <property type="match status" value="1"/>
</dbReference>
<dbReference type="Gene3D" id="1.20.1270.60">
    <property type="entry name" value="Arfaptin homology (AH) domain/BAR domain"/>
    <property type="match status" value="1"/>
</dbReference>
<proteinExistence type="predicted"/>
<feature type="compositionally biased region" description="Polar residues" evidence="1">
    <location>
        <begin position="401"/>
        <end position="425"/>
    </location>
</feature>
<dbReference type="Proteomes" id="UP000009022">
    <property type="component" value="Unassembled WGS sequence"/>
</dbReference>
<feature type="region of interest" description="Disordered" evidence="1">
    <location>
        <begin position="401"/>
        <end position="432"/>
    </location>
</feature>
<dbReference type="InParanoid" id="B3RR81"/>
<evidence type="ECO:0000259" key="2">
    <source>
        <dbReference type="PROSITE" id="PS50870"/>
    </source>
</evidence>
<dbReference type="GO" id="GO:0051046">
    <property type="term" value="P:regulation of secretion"/>
    <property type="evidence" value="ECO:0000318"/>
    <property type="project" value="GO_Central"/>
</dbReference>
<dbReference type="PANTHER" id="PTHR10164">
    <property type="entry name" value="ISLET CELL AUTOANTIGEN 1"/>
    <property type="match status" value="1"/>
</dbReference>
<dbReference type="SUPFAM" id="SSF103657">
    <property type="entry name" value="BAR/IMD domain-like"/>
    <property type="match status" value="1"/>
</dbReference>
<dbReference type="KEGG" id="tad:TRIADDRAFT_2519"/>
<evidence type="ECO:0000313" key="3">
    <source>
        <dbReference type="EMBL" id="EDV26299.1"/>
    </source>
</evidence>
<dbReference type="eggNOG" id="KOG3891">
    <property type="taxonomic scope" value="Eukaryota"/>
</dbReference>
<feature type="non-terminal residue" evidence="3">
    <location>
        <position position="1"/>
    </location>
</feature>
<dbReference type="STRING" id="10228.B3RR81"/>
<dbReference type="SMART" id="SM01015">
    <property type="entry name" value="Arfaptin"/>
    <property type="match status" value="1"/>
</dbReference>
<reference evidence="3 4" key="1">
    <citation type="journal article" date="2008" name="Nature">
        <title>The Trichoplax genome and the nature of placozoans.</title>
        <authorList>
            <person name="Srivastava M."/>
            <person name="Begovic E."/>
            <person name="Chapman J."/>
            <person name="Putnam N.H."/>
            <person name="Hellsten U."/>
            <person name="Kawashima T."/>
            <person name="Kuo A."/>
            <person name="Mitros T."/>
            <person name="Salamov A."/>
            <person name="Carpenter M.L."/>
            <person name="Signorovitch A.Y."/>
            <person name="Moreno M.A."/>
            <person name="Kamm K."/>
            <person name="Grimwood J."/>
            <person name="Schmutz J."/>
            <person name="Shapiro H."/>
            <person name="Grigoriev I.V."/>
            <person name="Buss L.W."/>
            <person name="Schierwater B."/>
            <person name="Dellaporta S.L."/>
            <person name="Rokhsar D.S."/>
        </authorList>
    </citation>
    <scope>NUCLEOTIDE SEQUENCE [LARGE SCALE GENOMIC DNA]</scope>
    <source>
        <strain evidence="3 4">Grell-BS-1999</strain>
    </source>
</reference>
<dbReference type="CTD" id="6751510"/>
<sequence>EKSFKNRMQKNFWLAKQTMIEKLGKEQDEHVVASDLELDQTLEAISIIEQFQIYKQLSVTSTQLLKAVERYQNALRELSSDEGELARFIQEHGANDKTRAGKMMRVVGKSLGFTGQQRLLVRGSLVRLLQEVGTFRQRALSDCALTIQRMQTARTEYRAALLWLKDASQDLDPDVNKRLDKFRKIQTIVKRSHEKFRSLKFDACQKIELLNASRANLFSQTLAPYQQQIMKFWKISNRSMSGIADSFRGYQHYEYRVLKELQEPLPEDLNENDEDRLGEIQEDDQNLPGKEEAQGENDEALNRNVDEMSANMASLISFDENRNTEYQYDTELPDSRSDDDPLIGTEEIPSAYIDMLSAQETSENEASMNDFQKQWQTVFGSTEANPQSEYSSELTNLLGSQTSGTTSWMPSNLLDESTTPATGKKSNVAKGDSSKLASWFNLFADLDPLSNPDSIG</sequence>
<dbReference type="RefSeq" id="XP_002110295.1">
    <property type="nucleotide sequence ID" value="XM_002110259.1"/>
</dbReference>
<dbReference type="GO" id="GO:0097753">
    <property type="term" value="P:membrane bending"/>
    <property type="evidence" value="ECO:0000318"/>
    <property type="project" value="GO_Central"/>
</dbReference>
<keyword evidence="4" id="KW-1185">Reference proteome</keyword>
<dbReference type="OMA" id="IHEEFTG"/>
<dbReference type="FunCoup" id="B3RR81">
    <property type="interactions" value="1212"/>
</dbReference>
<protein>
    <recommendedName>
        <fullName evidence="2">AH domain-containing protein</fullName>
    </recommendedName>
</protein>
<dbReference type="GeneID" id="6751510"/>
<dbReference type="InterPro" id="IPR006723">
    <property type="entry name" value="Islet_autoAg_Ica1_C"/>
</dbReference>
<gene>
    <name evidence="3" type="ORF">TRIADDRAFT_2519</name>
</gene>
<dbReference type="InterPro" id="IPR024114">
    <property type="entry name" value="Islet_autoAg_Ica1/Ica1-like"/>
</dbReference>
<dbReference type="AlphaFoldDB" id="B3RR81"/>
<dbReference type="GO" id="GO:0030667">
    <property type="term" value="C:secretory granule membrane"/>
    <property type="evidence" value="ECO:0000318"/>
    <property type="project" value="GO_Central"/>
</dbReference>
<dbReference type="GO" id="GO:0019904">
    <property type="term" value="F:protein domain specific binding"/>
    <property type="evidence" value="ECO:0007669"/>
    <property type="project" value="InterPro"/>
</dbReference>
<accession>B3RR81</accession>
<dbReference type="PhylomeDB" id="B3RR81"/>
<organism evidence="3 4">
    <name type="scientific">Trichoplax adhaerens</name>
    <name type="common">Trichoplax reptans</name>
    <dbReference type="NCBI Taxonomy" id="10228"/>
    <lineage>
        <taxon>Eukaryota</taxon>
        <taxon>Metazoa</taxon>
        <taxon>Placozoa</taxon>
        <taxon>Uniplacotomia</taxon>
        <taxon>Trichoplacea</taxon>
        <taxon>Trichoplacidae</taxon>
        <taxon>Trichoplax</taxon>
    </lineage>
</organism>
<evidence type="ECO:0000313" key="4">
    <source>
        <dbReference type="Proteomes" id="UP000009022"/>
    </source>
</evidence>
<dbReference type="SMART" id="SM01237">
    <property type="entry name" value="ICA69"/>
    <property type="match status" value="1"/>
</dbReference>
<evidence type="ECO:0000256" key="1">
    <source>
        <dbReference type="SAM" id="MobiDB-lite"/>
    </source>
</evidence>
<dbReference type="InterPro" id="IPR027267">
    <property type="entry name" value="AH/BAR_dom_sf"/>
</dbReference>
<dbReference type="EMBL" id="DS985243">
    <property type="protein sequence ID" value="EDV26299.1"/>
    <property type="molecule type" value="Genomic_DNA"/>
</dbReference>
<dbReference type="InterPro" id="IPR010504">
    <property type="entry name" value="AH_dom"/>
</dbReference>
<dbReference type="Pfam" id="PF04629">
    <property type="entry name" value="ICA69"/>
    <property type="match status" value="2"/>
</dbReference>
<dbReference type="OrthoDB" id="2126778at2759"/>
<feature type="non-terminal residue" evidence="3">
    <location>
        <position position="456"/>
    </location>
</feature>
<dbReference type="GO" id="GO:0140090">
    <property type="term" value="F:membrane curvature sensor activity"/>
    <property type="evidence" value="ECO:0000318"/>
    <property type="project" value="GO_Central"/>
</dbReference>
<feature type="domain" description="AH" evidence="2">
    <location>
        <begin position="42"/>
        <end position="245"/>
    </location>
</feature>